<proteinExistence type="predicted"/>
<evidence type="ECO:0000259" key="1">
    <source>
        <dbReference type="Pfam" id="PF08281"/>
    </source>
</evidence>
<dbReference type="EMBL" id="FRAH01000014">
    <property type="protein sequence ID" value="SHK06160.1"/>
    <property type="molecule type" value="Genomic_DNA"/>
</dbReference>
<dbReference type="GO" id="GO:0016987">
    <property type="term" value="F:sigma factor activity"/>
    <property type="evidence" value="ECO:0007669"/>
    <property type="project" value="InterPro"/>
</dbReference>
<dbReference type="Gene3D" id="1.10.10.10">
    <property type="entry name" value="Winged helix-like DNA-binding domain superfamily/Winged helix DNA-binding domain"/>
    <property type="match status" value="1"/>
</dbReference>
<dbReference type="InterPro" id="IPR036388">
    <property type="entry name" value="WH-like_DNA-bd_sf"/>
</dbReference>
<dbReference type="InterPro" id="IPR013324">
    <property type="entry name" value="RNA_pol_sigma_r3/r4-like"/>
</dbReference>
<dbReference type="RefSeq" id="WP_242949210.1">
    <property type="nucleotide sequence ID" value="NZ_FRAH01000014.1"/>
</dbReference>
<accession>A0A1M6PE44</accession>
<keyword evidence="3" id="KW-1185">Reference proteome</keyword>
<evidence type="ECO:0000313" key="2">
    <source>
        <dbReference type="EMBL" id="SHK06160.1"/>
    </source>
</evidence>
<gene>
    <name evidence="2" type="ORF">SAMN02745138_01064</name>
</gene>
<organism evidence="2 3">
    <name type="scientific">Anaerotignum lactatifermentans DSM 14214</name>
    <dbReference type="NCBI Taxonomy" id="1121323"/>
    <lineage>
        <taxon>Bacteria</taxon>
        <taxon>Bacillati</taxon>
        <taxon>Bacillota</taxon>
        <taxon>Clostridia</taxon>
        <taxon>Lachnospirales</taxon>
        <taxon>Anaerotignaceae</taxon>
        <taxon>Anaerotignum</taxon>
    </lineage>
</organism>
<dbReference type="InterPro" id="IPR013249">
    <property type="entry name" value="RNA_pol_sigma70_r4_t2"/>
</dbReference>
<dbReference type="Proteomes" id="UP000183975">
    <property type="component" value="Unassembled WGS sequence"/>
</dbReference>
<dbReference type="AlphaFoldDB" id="A0A1M6PE44"/>
<name>A0A1M6PE44_9FIRM</name>
<sequence>MDEPHPHMQVTFPFDSNIRYLPLVYLIPADQIVRYPTLNALPRCLSEIAASEPMMDLLDSDAFLKDIMDAIAALAFPHFGFGGWKEHYTGYCPVWRLSYALPLWASLIDQECGWGLQLLFRMKPGTQIPFPDADQVRELFAHVVKRAITEQGWQPILDIVREIPCDEDFEKWDTNARKDFLRRWYHTRSKKVQTVSLEGMLENSDDDSPIFHIPDPSQNVEEYVIAKDFVERFLKTLPLKDRQIVELRQDGFTYEEIADKLGYKNHSGVIKRVEAVKKKLQKYRCSV</sequence>
<dbReference type="Pfam" id="PF08281">
    <property type="entry name" value="Sigma70_r4_2"/>
    <property type="match status" value="1"/>
</dbReference>
<feature type="domain" description="RNA polymerase sigma factor 70 region 4 type 2" evidence="1">
    <location>
        <begin position="231"/>
        <end position="262"/>
    </location>
</feature>
<dbReference type="SUPFAM" id="SSF88659">
    <property type="entry name" value="Sigma3 and sigma4 domains of RNA polymerase sigma factors"/>
    <property type="match status" value="1"/>
</dbReference>
<reference evidence="2 3" key="1">
    <citation type="submission" date="2016-11" db="EMBL/GenBank/DDBJ databases">
        <authorList>
            <person name="Jaros S."/>
            <person name="Januszkiewicz K."/>
            <person name="Wedrychowicz H."/>
        </authorList>
    </citation>
    <scope>NUCLEOTIDE SEQUENCE [LARGE SCALE GENOMIC DNA]</scope>
    <source>
        <strain evidence="2 3">DSM 14214</strain>
    </source>
</reference>
<dbReference type="GO" id="GO:0003677">
    <property type="term" value="F:DNA binding"/>
    <property type="evidence" value="ECO:0007669"/>
    <property type="project" value="InterPro"/>
</dbReference>
<dbReference type="GO" id="GO:0006352">
    <property type="term" value="P:DNA-templated transcription initiation"/>
    <property type="evidence" value="ECO:0007669"/>
    <property type="project" value="InterPro"/>
</dbReference>
<protein>
    <submittedName>
        <fullName evidence="2">RNA polymerase sigma factor, sigma-70 family</fullName>
    </submittedName>
</protein>
<evidence type="ECO:0000313" key="3">
    <source>
        <dbReference type="Proteomes" id="UP000183975"/>
    </source>
</evidence>